<comment type="caution">
    <text evidence="1">The sequence shown here is derived from an EMBL/GenBank/DDBJ whole genome shotgun (WGS) entry which is preliminary data.</text>
</comment>
<evidence type="ECO:0000313" key="2">
    <source>
        <dbReference type="Proteomes" id="UP000789860"/>
    </source>
</evidence>
<accession>A0ACA9MXQ7</accession>
<sequence length="351" mass="39676">FRLLWSTLNGKLKQLKKSGTIVKHHDNLTDEEIQKIFQHDSISIDSPQGLQYRIFIWCCLLFQSRGGEYYLIKISQFVFTSNGGLQFTKYSQKNDQGGIESDNSGLVIPVPPDLPESQGPIHDLKLYFSKRPEDCECPYLHLRINHKFKYNSQESWYCDSRIGEKLCQSFMKNICNIIGIDTKNRSITNHSGRSTSITALFRKGVPMVTTMALTGHKSEASYRVYARPSGKEKEDALSTLINNIELPSKQDDIHTKDLSTTATCNNQAEFSEPKENSSSTASNLSNKVSSSSVKGWNSVTRPFRIPLKNLNQPLHLPPHINATKNDPTLGGLRQLYKHNYQTSEEESNGNV</sequence>
<proteinExistence type="predicted"/>
<name>A0ACA9MXQ7_9GLOM</name>
<keyword evidence="2" id="KW-1185">Reference proteome</keyword>
<organism evidence="1 2">
    <name type="scientific">Scutellospora calospora</name>
    <dbReference type="NCBI Taxonomy" id="85575"/>
    <lineage>
        <taxon>Eukaryota</taxon>
        <taxon>Fungi</taxon>
        <taxon>Fungi incertae sedis</taxon>
        <taxon>Mucoromycota</taxon>
        <taxon>Glomeromycotina</taxon>
        <taxon>Glomeromycetes</taxon>
        <taxon>Diversisporales</taxon>
        <taxon>Gigasporaceae</taxon>
        <taxon>Scutellospora</taxon>
    </lineage>
</organism>
<evidence type="ECO:0000313" key="1">
    <source>
        <dbReference type="EMBL" id="CAG8613494.1"/>
    </source>
</evidence>
<dbReference type="EMBL" id="CAJVPM010016338">
    <property type="protein sequence ID" value="CAG8613494.1"/>
    <property type="molecule type" value="Genomic_DNA"/>
</dbReference>
<feature type="non-terminal residue" evidence="1">
    <location>
        <position position="351"/>
    </location>
</feature>
<dbReference type="Proteomes" id="UP000789860">
    <property type="component" value="Unassembled WGS sequence"/>
</dbReference>
<gene>
    <name evidence="1" type="ORF">SCALOS_LOCUS7380</name>
</gene>
<protein>
    <submittedName>
        <fullName evidence="1">11780_t:CDS:1</fullName>
    </submittedName>
</protein>
<reference evidence="1" key="1">
    <citation type="submission" date="2021-06" db="EMBL/GenBank/DDBJ databases">
        <authorList>
            <person name="Kallberg Y."/>
            <person name="Tangrot J."/>
            <person name="Rosling A."/>
        </authorList>
    </citation>
    <scope>NUCLEOTIDE SEQUENCE</scope>
    <source>
        <strain evidence="1">AU212A</strain>
    </source>
</reference>
<feature type="non-terminal residue" evidence="1">
    <location>
        <position position="1"/>
    </location>
</feature>